<protein>
    <submittedName>
        <fullName evidence="1">Uncharacterized protein</fullName>
    </submittedName>
</protein>
<dbReference type="Proteomes" id="UP000837857">
    <property type="component" value="Chromosome 21"/>
</dbReference>
<gene>
    <name evidence="1" type="ORF">IPOD504_LOCUS8789</name>
</gene>
<keyword evidence="2" id="KW-1185">Reference proteome</keyword>
<dbReference type="EMBL" id="OW152833">
    <property type="protein sequence ID" value="CAH2054799.1"/>
    <property type="molecule type" value="Genomic_DNA"/>
</dbReference>
<evidence type="ECO:0000313" key="1">
    <source>
        <dbReference type="EMBL" id="CAH2054799.1"/>
    </source>
</evidence>
<feature type="non-terminal residue" evidence="1">
    <location>
        <position position="122"/>
    </location>
</feature>
<proteinExistence type="predicted"/>
<evidence type="ECO:0000313" key="2">
    <source>
        <dbReference type="Proteomes" id="UP000837857"/>
    </source>
</evidence>
<reference evidence="1" key="1">
    <citation type="submission" date="2022-03" db="EMBL/GenBank/DDBJ databases">
        <authorList>
            <person name="Martin H S."/>
        </authorList>
    </citation>
    <scope>NUCLEOTIDE SEQUENCE</scope>
</reference>
<name>A0ABN8IH93_9NEOP</name>
<accession>A0ABN8IH93</accession>
<sequence>MSTALVSPIYLSRTAPLPFLPGEVRRIVTRVNDVSTCGRELFPNAREYSVNRSINEKEFCHDTIREFVATARNANGARYRVATSPDDLRSVFTFRNQNWGAGGIPIGDNSFGDRNIQESKTD</sequence>
<organism evidence="1 2">
    <name type="scientific">Iphiclides podalirius</name>
    <name type="common">scarce swallowtail</name>
    <dbReference type="NCBI Taxonomy" id="110791"/>
    <lineage>
        <taxon>Eukaryota</taxon>
        <taxon>Metazoa</taxon>
        <taxon>Ecdysozoa</taxon>
        <taxon>Arthropoda</taxon>
        <taxon>Hexapoda</taxon>
        <taxon>Insecta</taxon>
        <taxon>Pterygota</taxon>
        <taxon>Neoptera</taxon>
        <taxon>Endopterygota</taxon>
        <taxon>Lepidoptera</taxon>
        <taxon>Glossata</taxon>
        <taxon>Ditrysia</taxon>
        <taxon>Papilionoidea</taxon>
        <taxon>Papilionidae</taxon>
        <taxon>Papilioninae</taxon>
        <taxon>Iphiclides</taxon>
    </lineage>
</organism>